<accession>A0ABX1RTY9</accession>
<sequence length="137" mass="15680">MKKILILLLAIPLLSLTTKNDTSRFIGKWKGEDNGDIGYIIFDKEGYATFEIQGKTFGGKEFVLKEEKGSLTYKIDDSKDPIQVDFIITKLATGEEKRLLCIANFLDTDTMEFAINYKNNRPTEFDTENSIILKREK</sequence>
<dbReference type="EMBL" id="JABBHF010000002">
    <property type="protein sequence ID" value="NMH86543.1"/>
    <property type="molecule type" value="Genomic_DNA"/>
</dbReference>
<dbReference type="Proteomes" id="UP000746690">
    <property type="component" value="Unassembled WGS sequence"/>
</dbReference>
<evidence type="ECO:0000313" key="1">
    <source>
        <dbReference type="EMBL" id="NMH86543.1"/>
    </source>
</evidence>
<reference evidence="1 2" key="1">
    <citation type="submission" date="2020-04" db="EMBL/GenBank/DDBJ databases">
        <title>A Flavivirga sp. nov.</title>
        <authorList>
            <person name="Sun X."/>
        </authorList>
    </citation>
    <scope>NUCLEOTIDE SEQUENCE [LARGE SCALE GENOMIC DNA]</scope>
    <source>
        <strain evidence="1 2">Y03</strain>
    </source>
</reference>
<evidence type="ECO:0008006" key="3">
    <source>
        <dbReference type="Google" id="ProtNLM"/>
    </source>
</evidence>
<organism evidence="1 2">
    <name type="scientific">Flavivirga algicola</name>
    <dbReference type="NCBI Taxonomy" id="2729136"/>
    <lineage>
        <taxon>Bacteria</taxon>
        <taxon>Pseudomonadati</taxon>
        <taxon>Bacteroidota</taxon>
        <taxon>Flavobacteriia</taxon>
        <taxon>Flavobacteriales</taxon>
        <taxon>Flavobacteriaceae</taxon>
        <taxon>Flavivirga</taxon>
    </lineage>
</organism>
<name>A0ABX1RTY9_9FLAO</name>
<proteinExistence type="predicted"/>
<dbReference type="RefSeq" id="WP_169670165.1">
    <property type="nucleotide sequence ID" value="NZ_JABBHF010000002.1"/>
</dbReference>
<evidence type="ECO:0000313" key="2">
    <source>
        <dbReference type="Proteomes" id="UP000746690"/>
    </source>
</evidence>
<keyword evidence="2" id="KW-1185">Reference proteome</keyword>
<protein>
    <recommendedName>
        <fullName evidence="3">DUF4488 domain-containing protein</fullName>
    </recommendedName>
</protein>
<comment type="caution">
    <text evidence="1">The sequence shown here is derived from an EMBL/GenBank/DDBJ whole genome shotgun (WGS) entry which is preliminary data.</text>
</comment>
<gene>
    <name evidence="1" type="ORF">HHX25_03435</name>
</gene>